<dbReference type="EMBL" id="ML208661">
    <property type="protein sequence ID" value="TFK61425.1"/>
    <property type="molecule type" value="Genomic_DNA"/>
</dbReference>
<gene>
    <name evidence="1" type="ORF">BDN72DRAFT_904115</name>
</gene>
<dbReference type="Proteomes" id="UP000308600">
    <property type="component" value="Unassembled WGS sequence"/>
</dbReference>
<accession>A0ACD3A6V4</accession>
<sequence length="1243" mass="142230">MPGSLKRPLGLLIRPLGMRSLYSRKRPKTEVGGGEDAVLQEEAARREPEPGPSVLPNEIDEEDPHPTPVPEPEALPEKRTRKLTSKLREMLGLPQDALPEGSGPLFAYIDAPEPPPPAEPEPLFVPPPPPPRRDLRALFKTFPNRFRTTRTYKGRPTGVPDRDTHFERFLSDTIHLARDWRKKANPKPHPPREVNAIIHPYPNLSTLLFSSNWSTSSGKKTKRDRNVLMNDVLFHKDFRLEDVRGANLDALDKEAVEYYNKEVQDECHQRGWKKSTVYINIPTGVKVTKASKKRAADDRRRQKLDAQDHPSSDEEDGPKDVDPSSRARVHRFPVPGFCHRGLVSVIKEACSASDSKDFHWHPYEEHWSPPWDGAAMERIHGELYSSSAFLEADQELQTSLPEPDCHLPRCVAALMMYSDATQVAQFGQASVWPVYAYFGNQSKYERGRSSTRMAHNVAFLPSLPDGVTDFIYGATDKHASASLLTHCKRELYHACFGALYDGDFLHAYRHGIVVDCSDGIRRRMYPRIFIHSADYKEKVLIVTIKDFGTCACPRCKVPTEDFWKAGMASDMKARMDLVRLDDEERRQKVNSALQLVYEKGYVVDSKRVDKFLKAESLIPTKNTYSNQVFLDCGMNVFSLAAIDLMHEVELGVWKMLLQHLVRVLYCQGTGVVQVFNARFRKVTPFGVDTIRRFKTNVSDLKKLAARDYEDILQCIIPCIEGLLPQPFNDTILDLLYTMAYFHSLAKLRMHTDSSLHTLRLVITSLCDALRYFAFETCKHFKTVETDKEYQARQRQTATYNLKNGKTLAVNGKRAKRFSLVTAKFHVLPDYPEHIVRFGTTDCYTTRRGETRHRLIKGYYQRTNKNNPIPQIVQLDNLSAIHTHMKNELKAREHLLQEGQQRLQPFKELDEEMAQNEGIDFLKQRYSMARSTKNAVILPLWLQQRCRDPAIKDFIPRLKAYLLAQHRTTLPATDVFGSDEAQLASIRIKNHTIYAHATASFHYTTYDLRREQDRINTNKNVEGEPLRCDIMLPSIEAGNPHPYSYARVLGIYHADVYFKDSTVPKMIEFLWVRRFQQEPAHPSGPSHLRLARVGFVSEKDPTAFDFLHPSAVIRACHLIPVFEWGRTVDLLGPSLARHPQGDWTNYYVNRFVDRDMMMRYLGLGVGHCHPANFPREDGELLMLPTTGPNYPVTEEDCAVPEAAQPPDEVEEWFAEQVDGIQVDGIQVDYDSEDEEAFSEDEFIA</sequence>
<proteinExistence type="predicted"/>
<organism evidence="1 2">
    <name type="scientific">Pluteus cervinus</name>
    <dbReference type="NCBI Taxonomy" id="181527"/>
    <lineage>
        <taxon>Eukaryota</taxon>
        <taxon>Fungi</taxon>
        <taxon>Dikarya</taxon>
        <taxon>Basidiomycota</taxon>
        <taxon>Agaricomycotina</taxon>
        <taxon>Agaricomycetes</taxon>
        <taxon>Agaricomycetidae</taxon>
        <taxon>Agaricales</taxon>
        <taxon>Pluteineae</taxon>
        <taxon>Pluteaceae</taxon>
        <taxon>Pluteus</taxon>
    </lineage>
</organism>
<evidence type="ECO:0000313" key="1">
    <source>
        <dbReference type="EMBL" id="TFK61425.1"/>
    </source>
</evidence>
<keyword evidence="2" id="KW-1185">Reference proteome</keyword>
<reference evidence="1 2" key="1">
    <citation type="journal article" date="2019" name="Nat. Ecol. Evol.">
        <title>Megaphylogeny resolves global patterns of mushroom evolution.</title>
        <authorList>
            <person name="Varga T."/>
            <person name="Krizsan K."/>
            <person name="Foldi C."/>
            <person name="Dima B."/>
            <person name="Sanchez-Garcia M."/>
            <person name="Sanchez-Ramirez S."/>
            <person name="Szollosi G.J."/>
            <person name="Szarkandi J.G."/>
            <person name="Papp V."/>
            <person name="Albert L."/>
            <person name="Andreopoulos W."/>
            <person name="Angelini C."/>
            <person name="Antonin V."/>
            <person name="Barry K.W."/>
            <person name="Bougher N.L."/>
            <person name="Buchanan P."/>
            <person name="Buyck B."/>
            <person name="Bense V."/>
            <person name="Catcheside P."/>
            <person name="Chovatia M."/>
            <person name="Cooper J."/>
            <person name="Damon W."/>
            <person name="Desjardin D."/>
            <person name="Finy P."/>
            <person name="Geml J."/>
            <person name="Haridas S."/>
            <person name="Hughes K."/>
            <person name="Justo A."/>
            <person name="Karasinski D."/>
            <person name="Kautmanova I."/>
            <person name="Kiss B."/>
            <person name="Kocsube S."/>
            <person name="Kotiranta H."/>
            <person name="LaButti K.M."/>
            <person name="Lechner B.E."/>
            <person name="Liimatainen K."/>
            <person name="Lipzen A."/>
            <person name="Lukacs Z."/>
            <person name="Mihaltcheva S."/>
            <person name="Morgado L.N."/>
            <person name="Niskanen T."/>
            <person name="Noordeloos M.E."/>
            <person name="Ohm R.A."/>
            <person name="Ortiz-Santana B."/>
            <person name="Ovrebo C."/>
            <person name="Racz N."/>
            <person name="Riley R."/>
            <person name="Savchenko A."/>
            <person name="Shiryaev A."/>
            <person name="Soop K."/>
            <person name="Spirin V."/>
            <person name="Szebenyi C."/>
            <person name="Tomsovsky M."/>
            <person name="Tulloss R.E."/>
            <person name="Uehling J."/>
            <person name="Grigoriev I.V."/>
            <person name="Vagvolgyi C."/>
            <person name="Papp T."/>
            <person name="Martin F.M."/>
            <person name="Miettinen O."/>
            <person name="Hibbett D.S."/>
            <person name="Nagy L.G."/>
        </authorList>
    </citation>
    <scope>NUCLEOTIDE SEQUENCE [LARGE SCALE GENOMIC DNA]</scope>
    <source>
        <strain evidence="1 2">NL-1719</strain>
    </source>
</reference>
<protein>
    <submittedName>
        <fullName evidence="1">Uncharacterized protein</fullName>
    </submittedName>
</protein>
<name>A0ACD3A6V4_9AGAR</name>
<evidence type="ECO:0000313" key="2">
    <source>
        <dbReference type="Proteomes" id="UP000308600"/>
    </source>
</evidence>